<reference evidence="2" key="1">
    <citation type="submission" date="2022-04" db="EMBL/GenBank/DDBJ databases">
        <title>A functionally conserved STORR gene fusion in Papaver species that diverged 16.8 million years ago.</title>
        <authorList>
            <person name="Catania T."/>
        </authorList>
    </citation>
    <scope>NUCLEOTIDE SEQUENCE</scope>
    <source>
        <strain evidence="2">S-188037</strain>
    </source>
</reference>
<dbReference type="Proteomes" id="UP001202328">
    <property type="component" value="Unassembled WGS sequence"/>
</dbReference>
<feature type="compositionally biased region" description="Basic residues" evidence="1">
    <location>
        <begin position="563"/>
        <end position="572"/>
    </location>
</feature>
<dbReference type="PANTHER" id="PTHR36071">
    <property type="entry name" value="DNA DOUBLE-STRAND BREAK REPAIR PROTEIN"/>
    <property type="match status" value="1"/>
</dbReference>
<dbReference type="PANTHER" id="PTHR36071:SF1">
    <property type="entry name" value="DNA DOUBLE-STRAND BREAK REPAIR PROTEIN"/>
    <property type="match status" value="1"/>
</dbReference>
<accession>A0AAD4XP68</accession>
<dbReference type="AlphaFoldDB" id="A0AAD4XP68"/>
<name>A0AAD4XP68_9MAGN</name>
<gene>
    <name evidence="2" type="ORF">MKW98_004028</name>
</gene>
<comment type="caution">
    <text evidence="2">The sequence shown here is derived from an EMBL/GenBank/DDBJ whole genome shotgun (WGS) entry which is preliminary data.</text>
</comment>
<protein>
    <submittedName>
        <fullName evidence="2">Uncharacterized protein</fullName>
    </submittedName>
</protein>
<feature type="region of interest" description="Disordered" evidence="1">
    <location>
        <begin position="452"/>
        <end position="478"/>
    </location>
</feature>
<sequence length="582" mass="66072">MDSQVNLAAIMKKLKSREDVKDALVYGWESVKNEEDRRMAKIRSLLGCRNGSTSAPPMDDIRMPESLLREDDVSYENMKASVEKSFALPSFEGDGYVVHRFLFLLDSNDILQDVKKHLRSIIKSMSCTGLLRFANIVTGGSDIYEKTRFKMRKIILEYLKKILQNPKHRNRKRFIEELPELLKNPSNFHITSHVQVVDPAYLSHHSAARKILEGLEEMSFQLLSAMSRRLKGEVKEPKFGDKLKYNNKPNLITQVRNVFNKELCKVRAGEELPIGLAKAMSVAVLGLRMKLDNPKIFIPEFCGSNAYKPILGILKCIRILNGTKLKVLVDNTVEKLRTILDPISNSKVKPQQFQDALKRWLIEHLFECSELAKTPDSVVKTVKIIKQMHHERAICDKNEQAKKEVEIVGDLSAQYKQIMLDKIGDHNMDDDYNDAYFKDLEVNSYDEYDNLLKDGGNHSDESVGECEADGSVLPESTSGENAFTLEDVGQDSSDGAGQEQKPVNKYLTIQEICDERSLGAHSLIGRLLEKLLDEEGAELDESKRLYLRGGRSDHQEECAGSLQKKRKKKKKIVQVPEDESIG</sequence>
<evidence type="ECO:0000313" key="3">
    <source>
        <dbReference type="Proteomes" id="UP001202328"/>
    </source>
</evidence>
<keyword evidence="3" id="KW-1185">Reference proteome</keyword>
<evidence type="ECO:0000256" key="1">
    <source>
        <dbReference type="SAM" id="MobiDB-lite"/>
    </source>
</evidence>
<organism evidence="2 3">
    <name type="scientific">Papaver atlanticum</name>
    <dbReference type="NCBI Taxonomy" id="357466"/>
    <lineage>
        <taxon>Eukaryota</taxon>
        <taxon>Viridiplantae</taxon>
        <taxon>Streptophyta</taxon>
        <taxon>Embryophyta</taxon>
        <taxon>Tracheophyta</taxon>
        <taxon>Spermatophyta</taxon>
        <taxon>Magnoliopsida</taxon>
        <taxon>Ranunculales</taxon>
        <taxon>Papaveraceae</taxon>
        <taxon>Papaveroideae</taxon>
        <taxon>Papaver</taxon>
    </lineage>
</organism>
<feature type="compositionally biased region" description="Basic and acidic residues" evidence="1">
    <location>
        <begin position="548"/>
        <end position="557"/>
    </location>
</feature>
<feature type="region of interest" description="Disordered" evidence="1">
    <location>
        <begin position="548"/>
        <end position="582"/>
    </location>
</feature>
<evidence type="ECO:0000313" key="2">
    <source>
        <dbReference type="EMBL" id="KAI3929874.1"/>
    </source>
</evidence>
<dbReference type="EMBL" id="JAJJMB010007553">
    <property type="protein sequence ID" value="KAI3929874.1"/>
    <property type="molecule type" value="Genomic_DNA"/>
</dbReference>
<feature type="compositionally biased region" description="Basic and acidic residues" evidence="1">
    <location>
        <begin position="452"/>
        <end position="461"/>
    </location>
</feature>
<proteinExistence type="predicted"/>